<feature type="domain" description="Response regulatory" evidence="4">
    <location>
        <begin position="12"/>
        <end position="130"/>
    </location>
</feature>
<keyword evidence="6" id="KW-1185">Reference proteome</keyword>
<comment type="caution">
    <text evidence="5">The sequence shown here is derived from an EMBL/GenBank/DDBJ whole genome shotgun (WGS) entry which is preliminary data.</text>
</comment>
<proteinExistence type="predicted"/>
<sequence>MTLEDNSNKKICIAFADDSTITQLLLKTLIAKDHRFNLVLDAEHGEMLLEKLKTTETLPTVCILDLYMQPMNGIETAYEIQKLYPDMLLFGYSTSTEPHDIENMLQAGVVKVFDKNVVSVRELLADIYQYLSLPK</sequence>
<keyword evidence="2" id="KW-0902">Two-component regulatory system</keyword>
<dbReference type="Proteomes" id="UP000294752">
    <property type="component" value="Unassembled WGS sequence"/>
</dbReference>
<evidence type="ECO:0000313" key="6">
    <source>
        <dbReference type="Proteomes" id="UP000294752"/>
    </source>
</evidence>
<dbReference type="SMART" id="SM00448">
    <property type="entry name" value="REC"/>
    <property type="match status" value="1"/>
</dbReference>
<dbReference type="PANTHER" id="PTHR44591">
    <property type="entry name" value="STRESS RESPONSE REGULATOR PROTEIN 1"/>
    <property type="match status" value="1"/>
</dbReference>
<evidence type="ECO:0000313" key="5">
    <source>
        <dbReference type="EMBL" id="TDS10968.1"/>
    </source>
</evidence>
<dbReference type="GO" id="GO:0000160">
    <property type="term" value="P:phosphorelay signal transduction system"/>
    <property type="evidence" value="ECO:0007669"/>
    <property type="project" value="UniProtKB-KW"/>
</dbReference>
<evidence type="ECO:0000256" key="2">
    <source>
        <dbReference type="ARBA" id="ARBA00023012"/>
    </source>
</evidence>
<dbReference type="SUPFAM" id="SSF52172">
    <property type="entry name" value="CheY-like"/>
    <property type="match status" value="1"/>
</dbReference>
<reference evidence="5 6" key="1">
    <citation type="submission" date="2019-03" db="EMBL/GenBank/DDBJ databases">
        <title>Genomic Encyclopedia of Type Strains, Phase III (KMG-III): the genomes of soil and plant-associated and newly described type strains.</title>
        <authorList>
            <person name="Whitman W."/>
        </authorList>
    </citation>
    <scope>NUCLEOTIDE SEQUENCE [LARGE SCALE GENOMIC DNA]</scope>
    <source>
        <strain evidence="5 6">CGMCC 1.12801</strain>
    </source>
</reference>
<evidence type="ECO:0000256" key="3">
    <source>
        <dbReference type="PROSITE-ProRule" id="PRU00169"/>
    </source>
</evidence>
<dbReference type="OrthoDB" id="9797341at2"/>
<dbReference type="InterPro" id="IPR001789">
    <property type="entry name" value="Sig_transdc_resp-reg_receiver"/>
</dbReference>
<name>A0A4R7CTE2_9SPHI</name>
<dbReference type="RefSeq" id="WP_133641415.1">
    <property type="nucleotide sequence ID" value="NZ_SNZV01000008.1"/>
</dbReference>
<dbReference type="Gene3D" id="3.40.50.2300">
    <property type="match status" value="1"/>
</dbReference>
<dbReference type="InterPro" id="IPR011006">
    <property type="entry name" value="CheY-like_superfamily"/>
</dbReference>
<accession>A0A4R7CTE2</accession>
<organism evidence="5 6">
    <name type="scientific">Sphingobacterium paludis</name>
    <dbReference type="NCBI Taxonomy" id="1476465"/>
    <lineage>
        <taxon>Bacteria</taxon>
        <taxon>Pseudomonadati</taxon>
        <taxon>Bacteroidota</taxon>
        <taxon>Sphingobacteriia</taxon>
        <taxon>Sphingobacteriales</taxon>
        <taxon>Sphingobacteriaceae</taxon>
        <taxon>Sphingobacterium</taxon>
    </lineage>
</organism>
<dbReference type="PANTHER" id="PTHR44591:SF14">
    <property type="entry name" value="PROTEIN PILG"/>
    <property type="match status" value="1"/>
</dbReference>
<dbReference type="EMBL" id="SNZV01000008">
    <property type="protein sequence ID" value="TDS10968.1"/>
    <property type="molecule type" value="Genomic_DNA"/>
</dbReference>
<evidence type="ECO:0000259" key="4">
    <source>
        <dbReference type="PROSITE" id="PS50110"/>
    </source>
</evidence>
<gene>
    <name evidence="5" type="ORF">B0I21_10825</name>
</gene>
<feature type="modified residue" description="4-aspartylphosphate" evidence="3">
    <location>
        <position position="65"/>
    </location>
</feature>
<dbReference type="InterPro" id="IPR050595">
    <property type="entry name" value="Bact_response_regulator"/>
</dbReference>
<dbReference type="AlphaFoldDB" id="A0A4R7CTE2"/>
<dbReference type="Pfam" id="PF00072">
    <property type="entry name" value="Response_reg"/>
    <property type="match status" value="1"/>
</dbReference>
<protein>
    <submittedName>
        <fullName evidence="5">Response regulator receiver domain-containing protein</fullName>
    </submittedName>
</protein>
<evidence type="ECO:0000256" key="1">
    <source>
        <dbReference type="ARBA" id="ARBA00022553"/>
    </source>
</evidence>
<keyword evidence="1 3" id="KW-0597">Phosphoprotein</keyword>
<dbReference type="PROSITE" id="PS50110">
    <property type="entry name" value="RESPONSE_REGULATORY"/>
    <property type="match status" value="1"/>
</dbReference>